<evidence type="ECO:0000256" key="1">
    <source>
        <dbReference type="SAM" id="Phobius"/>
    </source>
</evidence>
<keyword evidence="1" id="KW-0812">Transmembrane</keyword>
<sequence length="148" mass="16924">MNQVHLNEEQLQDYAITGITDPSVVQHLTGCARCQVQVKAYQTLYSYIREAKTPILDFKAEELIPDRLPAINKEDSKEAWYLYGFLFGAIGLLTAGAVVFWGSIRWIFTGIVPWAIIIGFVLFSGLLMVQLMELYNTYRKKLRALNME</sequence>
<feature type="transmembrane region" description="Helical" evidence="1">
    <location>
        <begin position="80"/>
        <end position="101"/>
    </location>
</feature>
<reference evidence="2" key="4">
    <citation type="submission" date="2024-05" db="EMBL/GenBank/DDBJ databases">
        <authorList>
            <person name="Sun Q."/>
            <person name="Zhou Y."/>
        </authorList>
    </citation>
    <scope>NUCLEOTIDE SEQUENCE</scope>
    <source>
        <strain evidence="2">CGMCC 1.15287</strain>
    </source>
</reference>
<proteinExistence type="predicted"/>
<evidence type="ECO:0000313" key="4">
    <source>
        <dbReference type="Proteomes" id="UP000532273"/>
    </source>
</evidence>
<keyword evidence="1" id="KW-1133">Transmembrane helix</keyword>
<dbReference type="EMBL" id="JACIEF010000002">
    <property type="protein sequence ID" value="MBB4108510.1"/>
    <property type="molecule type" value="Genomic_DNA"/>
</dbReference>
<evidence type="ECO:0000313" key="3">
    <source>
        <dbReference type="EMBL" id="MBB4108510.1"/>
    </source>
</evidence>
<reference evidence="5" key="2">
    <citation type="journal article" date="2019" name="Int. J. Syst. Evol. Microbiol.">
        <title>The Global Catalogue of Microorganisms (GCM) 10K type strain sequencing project: providing services to taxonomists for standard genome sequencing and annotation.</title>
        <authorList>
            <consortium name="The Broad Institute Genomics Platform"/>
            <consortium name="The Broad Institute Genome Sequencing Center for Infectious Disease"/>
            <person name="Wu L."/>
            <person name="Ma J."/>
        </authorList>
    </citation>
    <scope>NUCLEOTIDE SEQUENCE [LARGE SCALE GENOMIC DNA]</scope>
    <source>
        <strain evidence="5">CGMCC 1.15287</strain>
    </source>
</reference>
<evidence type="ECO:0000313" key="2">
    <source>
        <dbReference type="EMBL" id="GGG92327.1"/>
    </source>
</evidence>
<name>A0A7W6KB28_9SPHI</name>
<reference evidence="3 4" key="3">
    <citation type="submission" date="2020-08" db="EMBL/GenBank/DDBJ databases">
        <title>Genomic Encyclopedia of Type Strains, Phase IV (KMG-IV): sequencing the most valuable type-strain genomes for metagenomic binning, comparative biology and taxonomic classification.</title>
        <authorList>
            <person name="Goeker M."/>
        </authorList>
    </citation>
    <scope>NUCLEOTIDE SEQUENCE [LARGE SCALE GENOMIC DNA]</scope>
    <source>
        <strain evidence="3 4">DSM 100774</strain>
    </source>
</reference>
<reference evidence="2" key="1">
    <citation type="journal article" date="2014" name="Int. J. Syst. Evol. Microbiol.">
        <title>Complete genome of a new Firmicutes species belonging to the dominant human colonic microbiota ('Ruminococcus bicirculans') reveals two chromosomes and a selective capacity to utilize plant glucans.</title>
        <authorList>
            <consortium name="NISC Comparative Sequencing Program"/>
            <person name="Wegmann U."/>
            <person name="Louis P."/>
            <person name="Goesmann A."/>
            <person name="Henrissat B."/>
            <person name="Duncan S.H."/>
            <person name="Flint H.J."/>
        </authorList>
    </citation>
    <scope>NUCLEOTIDE SEQUENCE</scope>
    <source>
        <strain evidence="2">CGMCC 1.15287</strain>
    </source>
</reference>
<comment type="caution">
    <text evidence="3">The sequence shown here is derived from an EMBL/GenBank/DDBJ whole genome shotgun (WGS) entry which is preliminary data.</text>
</comment>
<accession>A0A7W6KB28</accession>
<dbReference type="EMBL" id="BMHZ01000001">
    <property type="protein sequence ID" value="GGG92327.1"/>
    <property type="molecule type" value="Genomic_DNA"/>
</dbReference>
<dbReference type="AlphaFoldDB" id="A0A7W6KB28"/>
<organism evidence="3 4">
    <name type="scientific">Pedobacter zeae</name>
    <dbReference type="NCBI Taxonomy" id="1737356"/>
    <lineage>
        <taxon>Bacteria</taxon>
        <taxon>Pseudomonadati</taxon>
        <taxon>Bacteroidota</taxon>
        <taxon>Sphingobacteriia</taxon>
        <taxon>Sphingobacteriales</taxon>
        <taxon>Sphingobacteriaceae</taxon>
        <taxon>Pedobacter</taxon>
    </lineage>
</organism>
<dbReference type="RefSeq" id="WP_183764230.1">
    <property type="nucleotide sequence ID" value="NZ_BMHZ01000001.1"/>
</dbReference>
<evidence type="ECO:0000313" key="5">
    <source>
        <dbReference type="Proteomes" id="UP000642938"/>
    </source>
</evidence>
<dbReference type="Proteomes" id="UP000642938">
    <property type="component" value="Unassembled WGS sequence"/>
</dbReference>
<gene>
    <name evidence="2" type="ORF">GCM10007422_01700</name>
    <name evidence="3" type="ORF">GGQ60_002491</name>
</gene>
<keyword evidence="1" id="KW-0472">Membrane</keyword>
<protein>
    <submittedName>
        <fullName evidence="3">Uncharacterized protein</fullName>
    </submittedName>
</protein>
<dbReference type="Proteomes" id="UP000532273">
    <property type="component" value="Unassembled WGS sequence"/>
</dbReference>
<feature type="transmembrane region" description="Helical" evidence="1">
    <location>
        <begin position="107"/>
        <end position="131"/>
    </location>
</feature>
<keyword evidence="5" id="KW-1185">Reference proteome</keyword>